<evidence type="ECO:0000313" key="2">
    <source>
        <dbReference type="Proteomes" id="UP000051236"/>
    </source>
</evidence>
<dbReference type="Proteomes" id="UP000051236">
    <property type="component" value="Unassembled WGS sequence"/>
</dbReference>
<dbReference type="AlphaFoldDB" id="X0QSW6"/>
<comment type="caution">
    <text evidence="1">The sequence shown here is derived from an EMBL/GenBank/DDBJ whole genome shotgun (WGS) entry which is preliminary data.</text>
</comment>
<reference evidence="1 2" key="1">
    <citation type="journal article" date="2015" name="Genome Announc.">
        <title>Expanding the biotechnology potential of lactobacilli through comparative genomics of 213 strains and associated genera.</title>
        <authorList>
            <person name="Sun Z."/>
            <person name="Harris H.M."/>
            <person name="McCann A."/>
            <person name="Guo C."/>
            <person name="Argimon S."/>
            <person name="Zhang W."/>
            <person name="Yang X."/>
            <person name="Jeffery I.B."/>
            <person name="Cooney J.C."/>
            <person name="Kagawa T.F."/>
            <person name="Liu W."/>
            <person name="Song Y."/>
            <person name="Salvetti E."/>
            <person name="Wrobel A."/>
            <person name="Rasinkangas P."/>
            <person name="Parkhill J."/>
            <person name="Rea M.C."/>
            <person name="O'Sullivan O."/>
            <person name="Ritari J."/>
            <person name="Douillard F.P."/>
            <person name="Paul Ross R."/>
            <person name="Yang R."/>
            <person name="Briner A.E."/>
            <person name="Felis G.E."/>
            <person name="de Vos W.M."/>
            <person name="Barrangou R."/>
            <person name="Klaenhammer T.R."/>
            <person name="Caufield P.W."/>
            <person name="Cui Y."/>
            <person name="Zhang H."/>
            <person name="O'Toole P.W."/>
        </authorList>
    </citation>
    <scope>NUCLEOTIDE SEQUENCE [LARGE SCALE GENOMIC DNA]</scope>
    <source>
        <strain evidence="1 2">DSM 18527</strain>
    </source>
</reference>
<proteinExistence type="predicted"/>
<dbReference type="EMBL" id="AZGA01000026">
    <property type="protein sequence ID" value="KRM34391.1"/>
    <property type="molecule type" value="Genomic_DNA"/>
</dbReference>
<keyword evidence="2" id="KW-1185">Reference proteome</keyword>
<gene>
    <name evidence="1" type="ORF">FC83_GL002166</name>
</gene>
<dbReference type="OrthoDB" id="2297537at2"/>
<name>X0QSW6_9LACO</name>
<dbReference type="PATRIC" id="fig|1423734.3.peg.2187"/>
<dbReference type="STRING" id="1423734.FC83_GL002166"/>
<evidence type="ECO:0000313" key="1">
    <source>
        <dbReference type="EMBL" id="KRM34391.1"/>
    </source>
</evidence>
<dbReference type="eggNOG" id="ENOG503041T">
    <property type="taxonomic scope" value="Bacteria"/>
</dbReference>
<dbReference type="RefSeq" id="WP_035455677.1">
    <property type="nucleotide sequence ID" value="NZ_AZGA01000026.1"/>
</dbReference>
<sequence length="93" mass="10902">MLNIENDFKNYVLKNTKPENRAKMAQLLNTKKEHEDKADLTPMGVIDFITKFYALVKPEFRKFVDNIMDANGNIRTDNYYMFEDARFDTAIAS</sequence>
<protein>
    <submittedName>
        <fullName evidence="1">Uncharacterized protein</fullName>
    </submittedName>
</protein>
<organism evidence="1 2">
    <name type="scientific">Agrilactobacillus composti DSM 18527 = JCM 14202</name>
    <dbReference type="NCBI Taxonomy" id="1423734"/>
    <lineage>
        <taxon>Bacteria</taxon>
        <taxon>Bacillati</taxon>
        <taxon>Bacillota</taxon>
        <taxon>Bacilli</taxon>
        <taxon>Lactobacillales</taxon>
        <taxon>Lactobacillaceae</taxon>
        <taxon>Agrilactobacillus</taxon>
    </lineage>
</organism>
<accession>X0QSW6</accession>